<dbReference type="Gene3D" id="3.40.50.1000">
    <property type="entry name" value="HAD superfamily/HAD-like"/>
    <property type="match status" value="1"/>
</dbReference>
<organism evidence="4 5">
    <name type="scientific">SAR86 cluster bacterium SAR86B</name>
    <dbReference type="NCBI Taxonomy" id="1123867"/>
    <lineage>
        <taxon>Bacteria</taxon>
        <taxon>Pseudomonadati</taxon>
        <taxon>Pseudomonadota</taxon>
        <taxon>Gammaproteobacteria</taxon>
        <taxon>SAR86 cluster</taxon>
    </lineage>
</organism>
<dbReference type="NCBIfam" id="TIGR01488">
    <property type="entry name" value="HAD-SF-IB"/>
    <property type="match status" value="1"/>
</dbReference>
<protein>
    <submittedName>
        <fullName evidence="4">HAD-superfamily subfamily IB hydrolase</fullName>
    </submittedName>
</protein>
<dbReference type="InterPro" id="IPR050582">
    <property type="entry name" value="HAD-like_SerB"/>
</dbReference>
<dbReference type="EMBL" id="JH611164">
    <property type="protein sequence ID" value="EJP73807.1"/>
    <property type="molecule type" value="Genomic_DNA"/>
</dbReference>
<evidence type="ECO:0000256" key="2">
    <source>
        <dbReference type="ARBA" id="ARBA00022801"/>
    </source>
</evidence>
<dbReference type="InterPro" id="IPR006385">
    <property type="entry name" value="HAD_hydro_SerB1"/>
</dbReference>
<keyword evidence="2 4" id="KW-0378">Hydrolase</keyword>
<proteinExistence type="predicted"/>
<dbReference type="SUPFAM" id="SSF56784">
    <property type="entry name" value="HAD-like"/>
    <property type="match status" value="1"/>
</dbReference>
<evidence type="ECO:0000256" key="1">
    <source>
        <dbReference type="ARBA" id="ARBA00022723"/>
    </source>
</evidence>
<dbReference type="GO" id="GO:0046872">
    <property type="term" value="F:metal ion binding"/>
    <property type="evidence" value="ECO:0007669"/>
    <property type="project" value="UniProtKB-KW"/>
</dbReference>
<evidence type="ECO:0000313" key="5">
    <source>
        <dbReference type="Proteomes" id="UP000010116"/>
    </source>
</evidence>
<dbReference type="PANTHER" id="PTHR43344:SF13">
    <property type="entry name" value="PHOSPHATASE RV3661-RELATED"/>
    <property type="match status" value="1"/>
</dbReference>
<dbReference type="Pfam" id="PF12710">
    <property type="entry name" value="HAD"/>
    <property type="match status" value="1"/>
</dbReference>
<reference evidence="4 5" key="1">
    <citation type="journal article" date="2012" name="ISME J.">
        <title>Genomic insights to SAR86, an abundant and uncultivated marine bacterial lineage.</title>
        <authorList>
            <person name="Dupont C.L."/>
            <person name="Rusch D.B."/>
            <person name="Yooseph S."/>
            <person name="Lombardo M.J."/>
            <person name="Richter R.A."/>
            <person name="Valas R."/>
            <person name="Novotny M."/>
            <person name="Yee-Greenbaum J."/>
            <person name="Selengut J.D."/>
            <person name="Haft D.H."/>
            <person name="Halpern A.L."/>
            <person name="Lasken R.S."/>
            <person name="Nealson K."/>
            <person name="Friedman R."/>
            <person name="Venter J.C."/>
        </authorList>
    </citation>
    <scope>NUCLEOTIDE SEQUENCE [LARGE SCALE GENOMIC DNA]</scope>
</reference>
<keyword evidence="3" id="KW-0460">Magnesium</keyword>
<dbReference type="InterPro" id="IPR036412">
    <property type="entry name" value="HAD-like_sf"/>
</dbReference>
<evidence type="ECO:0000313" key="4">
    <source>
        <dbReference type="EMBL" id="EJP73807.1"/>
    </source>
</evidence>
<dbReference type="HOGENOM" id="CLU_052657_1_1_6"/>
<dbReference type="GO" id="GO:0016787">
    <property type="term" value="F:hydrolase activity"/>
    <property type="evidence" value="ECO:0007669"/>
    <property type="project" value="UniProtKB-KW"/>
</dbReference>
<accession>J4V5T6</accession>
<dbReference type="PANTHER" id="PTHR43344">
    <property type="entry name" value="PHOSPHOSERINE PHOSPHATASE"/>
    <property type="match status" value="1"/>
</dbReference>
<gene>
    <name evidence="4" type="ORF">NT02SARS_0499</name>
</gene>
<dbReference type="NCBIfam" id="TIGR01490">
    <property type="entry name" value="HAD-SF-IB-hyp1"/>
    <property type="match status" value="1"/>
</dbReference>
<keyword evidence="1" id="KW-0479">Metal-binding</keyword>
<dbReference type="Proteomes" id="UP000010116">
    <property type="component" value="Unassembled WGS sequence"/>
</dbReference>
<sequence length="219" mass="25302">MKQLTIFDLDNTILKGDSDYSWIKYMIDSGFVDKDKYTAKNNYFYEQYEKGLLDFDEYTIFALSTIKGKSVNDINNLMKDFMEKIIEPMINIYILKILHDHNHNNDEMLLASATNSAVVNPIAKRLGFNNVIATEVEIIDDIYSGNYINGSALGEGKKDKVMQWMELNGFHDFKNTTFYSDSINDLPLLMEVEKPVAVNPDNQLREIALKNNWQIEDLL</sequence>
<dbReference type="InterPro" id="IPR023214">
    <property type="entry name" value="HAD_sf"/>
</dbReference>
<evidence type="ECO:0000256" key="3">
    <source>
        <dbReference type="ARBA" id="ARBA00022842"/>
    </source>
</evidence>
<dbReference type="AlphaFoldDB" id="J4V5T6"/>
<name>J4V5T6_9GAMM</name>
<dbReference type="Gene3D" id="1.20.1440.100">
    <property type="entry name" value="SG protein - dephosphorylation function"/>
    <property type="match status" value="1"/>
</dbReference>